<dbReference type="SMART" id="SM00855">
    <property type="entry name" value="PGAM"/>
    <property type="match status" value="1"/>
</dbReference>
<proteinExistence type="predicted"/>
<name>A0ABR7HS31_9FIRM</name>
<dbReference type="Pfam" id="PF00300">
    <property type="entry name" value="His_Phos_1"/>
    <property type="match status" value="1"/>
</dbReference>
<reference evidence="1 2" key="1">
    <citation type="submission" date="2020-08" db="EMBL/GenBank/DDBJ databases">
        <title>Genome public.</title>
        <authorList>
            <person name="Liu C."/>
            <person name="Sun Q."/>
        </authorList>
    </citation>
    <scope>NUCLEOTIDE SEQUENCE [LARGE SCALE GENOMIC DNA]</scope>
    <source>
        <strain evidence="1 2">New-38</strain>
    </source>
</reference>
<sequence>MTEFLFLRHGRTAGNLRSNYVGGRTDEPLCPAGIEALRAARDACPERFAAQRLFVSPMLRCRETAALCFPHLTPTPVEEFRECDFGVFEGKNFQDLEQDPRYRAWVEGNCAGPIPEGEHPDAFMARCRAAFAPLLQHPAPGRTALVVHGGTIMAILSAFARPERPYFDYHVSNGGGYLCTEENGLLRIVEQF</sequence>
<dbReference type="InterPro" id="IPR013078">
    <property type="entry name" value="His_Pase_superF_clade-1"/>
</dbReference>
<dbReference type="PANTHER" id="PTHR48100:SF1">
    <property type="entry name" value="HISTIDINE PHOSPHATASE FAMILY PROTEIN-RELATED"/>
    <property type="match status" value="1"/>
</dbReference>
<keyword evidence="2" id="KW-1185">Reference proteome</keyword>
<dbReference type="InterPro" id="IPR029033">
    <property type="entry name" value="His_PPase_superfam"/>
</dbReference>
<accession>A0ABR7HS31</accession>
<dbReference type="Proteomes" id="UP000660021">
    <property type="component" value="Unassembled WGS sequence"/>
</dbReference>
<dbReference type="PANTHER" id="PTHR48100">
    <property type="entry name" value="BROAD-SPECIFICITY PHOSPHATASE YOR283W-RELATED"/>
    <property type="match status" value="1"/>
</dbReference>
<dbReference type="CDD" id="cd07067">
    <property type="entry name" value="HP_PGM_like"/>
    <property type="match status" value="1"/>
</dbReference>
<dbReference type="Gene3D" id="3.40.50.1240">
    <property type="entry name" value="Phosphoglycerate mutase-like"/>
    <property type="match status" value="1"/>
</dbReference>
<dbReference type="InterPro" id="IPR050275">
    <property type="entry name" value="PGM_Phosphatase"/>
</dbReference>
<organism evidence="1 2">
    <name type="scientific">Pseudoflavonifractor hominis</name>
    <dbReference type="NCBI Taxonomy" id="2763059"/>
    <lineage>
        <taxon>Bacteria</taxon>
        <taxon>Bacillati</taxon>
        <taxon>Bacillota</taxon>
        <taxon>Clostridia</taxon>
        <taxon>Eubacteriales</taxon>
        <taxon>Oscillospiraceae</taxon>
        <taxon>Pseudoflavonifractor</taxon>
    </lineage>
</organism>
<dbReference type="EMBL" id="JACOPR010000003">
    <property type="protein sequence ID" value="MBC5730324.1"/>
    <property type="molecule type" value="Genomic_DNA"/>
</dbReference>
<dbReference type="SUPFAM" id="SSF53254">
    <property type="entry name" value="Phosphoglycerate mutase-like"/>
    <property type="match status" value="1"/>
</dbReference>
<comment type="caution">
    <text evidence="1">The sequence shown here is derived from an EMBL/GenBank/DDBJ whole genome shotgun (WGS) entry which is preliminary data.</text>
</comment>
<gene>
    <name evidence="1" type="ORF">H8S34_05695</name>
</gene>
<dbReference type="RefSeq" id="WP_186963289.1">
    <property type="nucleotide sequence ID" value="NZ_JACOPR010000003.1"/>
</dbReference>
<protein>
    <submittedName>
        <fullName evidence="1">Histidine phosphatase family protein</fullName>
    </submittedName>
</protein>
<evidence type="ECO:0000313" key="1">
    <source>
        <dbReference type="EMBL" id="MBC5730324.1"/>
    </source>
</evidence>
<evidence type="ECO:0000313" key="2">
    <source>
        <dbReference type="Proteomes" id="UP000660021"/>
    </source>
</evidence>